<dbReference type="AlphaFoldDB" id="A0A369C8H8"/>
<feature type="transmembrane region" description="Helical" evidence="1">
    <location>
        <begin position="57"/>
        <end position="77"/>
    </location>
</feature>
<dbReference type="PANTHER" id="PTHR42208">
    <property type="entry name" value="HEAVY METAL TRANSPORTER-RELATED"/>
    <property type="match status" value="1"/>
</dbReference>
<feature type="transmembrane region" description="Helical" evidence="1">
    <location>
        <begin position="171"/>
        <end position="197"/>
    </location>
</feature>
<dbReference type="Proteomes" id="UP000252707">
    <property type="component" value="Unassembled WGS sequence"/>
</dbReference>
<evidence type="ECO:0000313" key="4">
    <source>
        <dbReference type="Proteomes" id="UP000252707"/>
    </source>
</evidence>
<evidence type="ECO:0000256" key="1">
    <source>
        <dbReference type="SAM" id="Phobius"/>
    </source>
</evidence>
<dbReference type="InterPro" id="IPR039447">
    <property type="entry name" value="UreH-like_TM_dom"/>
</dbReference>
<dbReference type="RefSeq" id="WP_114279922.1">
    <property type="nucleotide sequence ID" value="NZ_QPJY01000005.1"/>
</dbReference>
<feature type="transmembrane region" description="Helical" evidence="1">
    <location>
        <begin position="209"/>
        <end position="231"/>
    </location>
</feature>
<keyword evidence="1" id="KW-1133">Transmembrane helix</keyword>
<evidence type="ECO:0000259" key="2">
    <source>
        <dbReference type="Pfam" id="PF13386"/>
    </source>
</evidence>
<keyword evidence="1" id="KW-0812">Transmembrane</keyword>
<feature type="transmembrane region" description="Helical" evidence="1">
    <location>
        <begin position="6"/>
        <end position="36"/>
    </location>
</feature>
<proteinExistence type="predicted"/>
<dbReference type="Pfam" id="PF13386">
    <property type="entry name" value="DsbD_2"/>
    <property type="match status" value="1"/>
</dbReference>
<protein>
    <recommendedName>
        <fullName evidence="2">Urease accessory protein UreH-like transmembrane domain-containing protein</fullName>
    </recommendedName>
</protein>
<name>A0A369C8H8_9GAMM</name>
<reference evidence="3 4" key="1">
    <citation type="submission" date="2018-07" db="EMBL/GenBank/DDBJ databases">
        <title>Genomic Encyclopedia of Type Strains, Phase IV (KMG-IV): sequencing the most valuable type-strain genomes for metagenomic binning, comparative biology and taxonomic classification.</title>
        <authorList>
            <person name="Goeker M."/>
        </authorList>
    </citation>
    <scope>NUCLEOTIDE SEQUENCE [LARGE SCALE GENOMIC DNA]</scope>
    <source>
        <strain evidence="3 4">DSM 26407</strain>
    </source>
</reference>
<keyword evidence="1" id="KW-0472">Membrane</keyword>
<accession>A0A369C8H8</accession>
<dbReference type="PANTHER" id="PTHR42208:SF1">
    <property type="entry name" value="HEAVY METAL TRANSPORTER"/>
    <property type="match status" value="1"/>
</dbReference>
<keyword evidence="4" id="KW-1185">Reference proteome</keyword>
<organism evidence="3 4">
    <name type="scientific">Thioalbus denitrificans</name>
    <dbReference type="NCBI Taxonomy" id="547122"/>
    <lineage>
        <taxon>Bacteria</taxon>
        <taxon>Pseudomonadati</taxon>
        <taxon>Pseudomonadota</taxon>
        <taxon>Gammaproteobacteria</taxon>
        <taxon>Chromatiales</taxon>
        <taxon>Ectothiorhodospiraceae</taxon>
        <taxon>Thioalbus</taxon>
    </lineage>
</organism>
<feature type="transmembrane region" description="Helical" evidence="1">
    <location>
        <begin position="89"/>
        <end position="111"/>
    </location>
</feature>
<feature type="domain" description="Urease accessory protein UreH-like transmembrane" evidence="2">
    <location>
        <begin position="9"/>
        <end position="219"/>
    </location>
</feature>
<sequence>MSGETQLLAAFVVGLLGGVHCVGMCGGIVGALVFGLPEERRRELGGLMPFLLAYNGGRLISYTVAGALLGGVGWLAANLTLVYRAQQALAVVAGLFMVALGCYLAGWWMGLRRLERAGGYVWRRMEPIGRRLLPVANAPHAFLLGLLWGWLPCGLVYSVLVWSISAGSAVSGGLLMLSFGLGTLPTLLAAGAFAGRLSAFVRRIWVRRLAGGTVVLFGLVTLAQALLVPAAA</sequence>
<dbReference type="OrthoDB" id="9798690at2"/>
<dbReference type="EMBL" id="QPJY01000005">
    <property type="protein sequence ID" value="RCX30320.1"/>
    <property type="molecule type" value="Genomic_DNA"/>
</dbReference>
<comment type="caution">
    <text evidence="3">The sequence shown here is derived from an EMBL/GenBank/DDBJ whole genome shotgun (WGS) entry which is preliminary data.</text>
</comment>
<evidence type="ECO:0000313" key="3">
    <source>
        <dbReference type="EMBL" id="RCX30320.1"/>
    </source>
</evidence>
<gene>
    <name evidence="3" type="ORF">DFQ59_105154</name>
</gene>